<evidence type="ECO:0000313" key="5">
    <source>
        <dbReference type="Proteomes" id="UP000272781"/>
    </source>
</evidence>
<reference evidence="4 5" key="2">
    <citation type="submission" date="2018-11" db="EMBL/GenBank/DDBJ databases">
        <title>Genomic Encyclopedia of Type Strains, Phase IV (KMG-IV): sequencing the most valuable type-strain genomes for metagenomic binning, comparative biology and taxonomic classification.</title>
        <authorList>
            <person name="Goeker M."/>
        </authorList>
    </citation>
    <scope>NUCLEOTIDE SEQUENCE [LARGE SCALE GENOMIC DNA]</scope>
    <source>
        <strain evidence="4 5">DSM 27783</strain>
    </source>
</reference>
<dbReference type="GO" id="GO:0009691">
    <property type="term" value="P:cytokinin biosynthetic process"/>
    <property type="evidence" value="ECO:0007669"/>
    <property type="project" value="UniProtKB-UniRule"/>
</dbReference>
<keyword evidence="2" id="KW-0203">Cytokinin biosynthesis</keyword>
<accession>A0AAJ4RBH7</accession>
<sequence>MHKDIQKEFLDNRDLNKDVWRMFRVISDFTDAFEELEDIPPGISIFGSAREKPGNYYYEKATEISKKLSDKGFAIITGGGPGIMEAANKGAKISVGLNIELPHEQTTNPYVKIPLRFRYFFTRKVTFLKYSVGTVMMPGGFGTLDELSEVLVLIQTGKMTKIPVVFFGKEFYEPLLKFYEVMLKHNYIEKKDLELFIVTDDVDEAVEYIVKNAYHPKITHS</sequence>
<dbReference type="InterPro" id="IPR052341">
    <property type="entry name" value="LOG_family_nucleotidases"/>
</dbReference>
<dbReference type="InterPro" id="IPR031100">
    <property type="entry name" value="LOG_fam"/>
</dbReference>
<evidence type="ECO:0000313" key="4">
    <source>
        <dbReference type="EMBL" id="ROR39183.1"/>
    </source>
</evidence>
<dbReference type="RefSeq" id="WP_123353054.1">
    <property type="nucleotide sequence ID" value="NZ_CP027432.2"/>
</dbReference>
<evidence type="ECO:0000313" key="6">
    <source>
        <dbReference type="Proteomes" id="UP000298805"/>
    </source>
</evidence>
<dbReference type="EC" id="3.2.2.n1" evidence="2"/>
<protein>
    <recommendedName>
        <fullName evidence="2">Cytokinin riboside 5'-monophosphate phosphoribohydrolase</fullName>
        <ecNumber evidence="2">3.2.2.n1</ecNumber>
    </recommendedName>
</protein>
<dbReference type="SUPFAM" id="SSF102405">
    <property type="entry name" value="MCP/YpsA-like"/>
    <property type="match status" value="1"/>
</dbReference>
<evidence type="ECO:0000256" key="2">
    <source>
        <dbReference type="RuleBase" id="RU363015"/>
    </source>
</evidence>
<dbReference type="EMBL" id="RJVK01000004">
    <property type="protein sequence ID" value="ROR39183.1"/>
    <property type="molecule type" value="Genomic_DNA"/>
</dbReference>
<organism evidence="4 5">
    <name type="scientific">Caminibacter pacificus</name>
    <dbReference type="NCBI Taxonomy" id="1424653"/>
    <lineage>
        <taxon>Bacteria</taxon>
        <taxon>Pseudomonadati</taxon>
        <taxon>Campylobacterota</taxon>
        <taxon>Epsilonproteobacteria</taxon>
        <taxon>Nautiliales</taxon>
        <taxon>Nautiliaceae</taxon>
        <taxon>Caminibacter</taxon>
    </lineage>
</organism>
<reference evidence="6" key="1">
    <citation type="submission" date="2018-03" db="EMBL/GenBank/DDBJ databases">
        <title>A comparative analysis of the Nautiliaceae.</title>
        <authorList>
            <person name="Grosche A."/>
            <person name="Smedile F."/>
            <person name="Vetriani C."/>
        </authorList>
    </citation>
    <scope>NUCLEOTIDE SEQUENCE [LARGE SCALE GENOMIC DNA]</scope>
    <source>
        <strain evidence="6">TB6</strain>
    </source>
</reference>
<dbReference type="InterPro" id="IPR005269">
    <property type="entry name" value="LOG"/>
</dbReference>
<dbReference type="NCBIfam" id="TIGR00730">
    <property type="entry name" value="Rossman fold protein, TIGR00730 family"/>
    <property type="match status" value="1"/>
</dbReference>
<proteinExistence type="inferred from homology"/>
<dbReference type="Pfam" id="PF03641">
    <property type="entry name" value="Lysine_decarbox"/>
    <property type="match status" value="1"/>
</dbReference>
<dbReference type="PANTHER" id="PTHR43393:SF3">
    <property type="entry name" value="LYSINE DECARBOXYLASE-LIKE PROTEIN"/>
    <property type="match status" value="1"/>
</dbReference>
<dbReference type="EMBL" id="CP027432">
    <property type="protein sequence ID" value="QCI29008.1"/>
    <property type="molecule type" value="Genomic_DNA"/>
</dbReference>
<evidence type="ECO:0000256" key="1">
    <source>
        <dbReference type="ARBA" id="ARBA00000274"/>
    </source>
</evidence>
<dbReference type="Proteomes" id="UP000272781">
    <property type="component" value="Unassembled WGS sequence"/>
</dbReference>
<keyword evidence="6" id="KW-1185">Reference proteome</keyword>
<dbReference type="AlphaFoldDB" id="A0AAJ4RBH7"/>
<reference evidence="3" key="3">
    <citation type="submission" date="2019-06" db="EMBL/GenBank/DDBJ databases">
        <title>A comparative analysis of the Nautiliaceae.</title>
        <authorList>
            <person name="Grosche A."/>
            <person name="Smedile F."/>
            <person name="Vetriani C."/>
        </authorList>
    </citation>
    <scope>NUCLEOTIDE SEQUENCE</scope>
    <source>
        <strain evidence="3">TB6</strain>
    </source>
</reference>
<evidence type="ECO:0000313" key="3">
    <source>
        <dbReference type="EMBL" id="QCI29008.1"/>
    </source>
</evidence>
<name>A0AAJ4RBH7_9BACT</name>
<dbReference type="GO" id="GO:0008714">
    <property type="term" value="F:AMP nucleosidase activity"/>
    <property type="evidence" value="ECO:0007669"/>
    <property type="project" value="UniProtKB-EC"/>
</dbReference>
<dbReference type="Gene3D" id="3.40.50.450">
    <property type="match status" value="1"/>
</dbReference>
<comment type="similarity">
    <text evidence="2">Belongs to the LOG family.</text>
</comment>
<comment type="catalytic activity">
    <reaction evidence="1">
        <text>AMP + H2O = D-ribose 5-phosphate + adenine</text>
        <dbReference type="Rhea" id="RHEA:20129"/>
        <dbReference type="ChEBI" id="CHEBI:15377"/>
        <dbReference type="ChEBI" id="CHEBI:16708"/>
        <dbReference type="ChEBI" id="CHEBI:78346"/>
        <dbReference type="ChEBI" id="CHEBI:456215"/>
        <dbReference type="EC" id="3.2.2.4"/>
    </reaction>
</comment>
<dbReference type="GO" id="GO:0005829">
    <property type="term" value="C:cytosol"/>
    <property type="evidence" value="ECO:0007669"/>
    <property type="project" value="TreeGrafter"/>
</dbReference>
<keyword evidence="2" id="KW-0378">Hydrolase</keyword>
<dbReference type="PANTHER" id="PTHR43393">
    <property type="entry name" value="CYTOKININ RIBOSIDE 5'-MONOPHOSPHATE PHOSPHORIBOHYDROLASE"/>
    <property type="match status" value="1"/>
</dbReference>
<gene>
    <name evidence="3" type="ORF">C6V80_08545</name>
    <name evidence="4" type="ORF">EDC58_1681</name>
</gene>
<dbReference type="Proteomes" id="UP000298805">
    <property type="component" value="Chromosome"/>
</dbReference>